<dbReference type="InterPro" id="IPR030395">
    <property type="entry name" value="GP_PDE_dom"/>
</dbReference>
<dbReference type="PROSITE" id="PS51704">
    <property type="entry name" value="GP_PDE"/>
    <property type="match status" value="2"/>
</dbReference>
<dbReference type="Proteomes" id="UP001229421">
    <property type="component" value="Unassembled WGS sequence"/>
</dbReference>
<feature type="compositionally biased region" description="Pro residues" evidence="8">
    <location>
        <begin position="807"/>
        <end position="827"/>
    </location>
</feature>
<dbReference type="AlphaFoldDB" id="A0AAD8LIP4"/>
<dbReference type="SUPFAM" id="SSF51695">
    <property type="entry name" value="PLC-like phosphodiesterases"/>
    <property type="match status" value="2"/>
</dbReference>
<sequence length="855" mass="94505">MCVANRKYKHNVITRNYSSHSTGFFLYLIFKPTKHPNYHFQLLLLFISHIHIPLWTCLELKKTNQKSFTHTLYLLHPKSRISPKVKSTYTFIIAGDSMPAMWNLRRLLFFLPFICSLYLVDAQGSASPWLTLSGDYPLVIANGGFSGLFPSSSINAYKFTLITSVSNAYFWCDVHLTKDNAGICFPNLNLENASTIAKSSGKEATTYKVNGVDVKGYFPVDFTLADLSNVFLTQGILSRPPVFDGSYHILTVEEVVGIIAPPLMWLNIQYDAFYSQHNLSMRNYVLEAAKNLTINYISSPEVGFLRGIVSRINLRTTKLVFRFLGQDEIEPTTNQTYGSFLRNLTTITTFAQGILVPKSYIWPVGSDFYLQPSTSLVVDAHKAGLEVFASDFANDVQLAYNYSYDPVQEYLQFVDNGLFSVDGVITDNPITPSAAFDCFSNLGEKQTQAKPLIISYEGASGDYPGCTDLAYQKAVSDGSDIIDCPVQITSDGIPICLGSINLLDRTNVAQSEFTSLTTPIPDLQAGPGIFTFSLTWDQIQTLKPVMYEPYSSNYTLSRNPRFRNAGKFTRLSEFLDLASNATSVSGVLINIKNAAYLAGNQGLSVTDAVLDVLNKSRIYTQRNKKILVQSSDSAVLKVFKARNNRHELVYEVDVDIRDALNSTIADISEFANSVIIGKESVFPRNDGFLGQQTDVVQKLHGFKLPVYVQFYNNEFVSQPWDFFSDPYAEINSYVNLAGVDGVITSYPATASKYRRNRCLGLPATQTPPYMLPAGPGQLFSLMTPQLMPPAEAPNPILEDADVAQVPIPPAVKPSPPSSNGTSPPPQASPSGQPPKTVVQILFSVVAVVGTIVLML</sequence>
<organism evidence="10 11">
    <name type="scientific">Tagetes erecta</name>
    <name type="common">African marigold</name>
    <dbReference type="NCBI Taxonomy" id="13708"/>
    <lineage>
        <taxon>Eukaryota</taxon>
        <taxon>Viridiplantae</taxon>
        <taxon>Streptophyta</taxon>
        <taxon>Embryophyta</taxon>
        <taxon>Tracheophyta</taxon>
        <taxon>Spermatophyta</taxon>
        <taxon>Magnoliopsida</taxon>
        <taxon>eudicotyledons</taxon>
        <taxon>Gunneridae</taxon>
        <taxon>Pentapetalae</taxon>
        <taxon>asterids</taxon>
        <taxon>campanulids</taxon>
        <taxon>Asterales</taxon>
        <taxon>Asteraceae</taxon>
        <taxon>Asteroideae</taxon>
        <taxon>Heliantheae alliance</taxon>
        <taxon>Tageteae</taxon>
        <taxon>Tagetes</taxon>
    </lineage>
</organism>
<evidence type="ECO:0000313" key="10">
    <source>
        <dbReference type="EMBL" id="KAK1440228.1"/>
    </source>
</evidence>
<comment type="similarity">
    <text evidence="1">Belongs to the glycerophosphoryl diester phosphodiesterase family.</text>
</comment>
<gene>
    <name evidence="10" type="ORF">QVD17_06053</name>
</gene>
<evidence type="ECO:0000256" key="6">
    <source>
        <dbReference type="ARBA" id="ARBA00023180"/>
    </source>
</evidence>
<comment type="caution">
    <text evidence="10">The sequence shown here is derived from an EMBL/GenBank/DDBJ whole genome shotgun (WGS) entry which is preliminary data.</text>
</comment>
<feature type="domain" description="GP-PDE" evidence="9">
    <location>
        <begin position="137"/>
        <end position="436"/>
    </location>
</feature>
<dbReference type="GO" id="GO:0008889">
    <property type="term" value="F:glycerophosphodiester phosphodiesterase activity"/>
    <property type="evidence" value="ECO:0007669"/>
    <property type="project" value="UniProtKB-EC"/>
</dbReference>
<dbReference type="Gene3D" id="3.20.20.190">
    <property type="entry name" value="Phosphatidylinositol (PI) phosphodiesterase"/>
    <property type="match status" value="2"/>
</dbReference>
<evidence type="ECO:0000313" key="11">
    <source>
        <dbReference type="Proteomes" id="UP001229421"/>
    </source>
</evidence>
<dbReference type="GO" id="GO:0006629">
    <property type="term" value="P:lipid metabolic process"/>
    <property type="evidence" value="ECO:0007669"/>
    <property type="project" value="InterPro"/>
</dbReference>
<feature type="region of interest" description="Disordered" evidence="8">
    <location>
        <begin position="807"/>
        <end position="833"/>
    </location>
</feature>
<dbReference type="PANTHER" id="PTHR43620">
    <property type="entry name" value="GLYCEROPHOSPHORYL DIESTER PHOSPHODIESTERASE"/>
    <property type="match status" value="1"/>
</dbReference>
<dbReference type="CDD" id="cd08603">
    <property type="entry name" value="GDPD_SHV3_repeat_1"/>
    <property type="match status" value="1"/>
</dbReference>
<dbReference type="FunFam" id="3.20.20.190:FF:000011">
    <property type="entry name" value="Glycerophosphodiester phosphodiesterase GDPDL3"/>
    <property type="match status" value="1"/>
</dbReference>
<accession>A0AAD8LIP4</accession>
<evidence type="ECO:0000256" key="3">
    <source>
        <dbReference type="ARBA" id="ARBA00022729"/>
    </source>
</evidence>
<keyword evidence="11" id="KW-1185">Reference proteome</keyword>
<proteinExistence type="inferred from homology"/>
<keyword evidence="6" id="KW-0325">Glycoprotein</keyword>
<evidence type="ECO:0000259" key="9">
    <source>
        <dbReference type="PROSITE" id="PS51704"/>
    </source>
</evidence>
<keyword evidence="3" id="KW-0732">Signal</keyword>
<evidence type="ECO:0000256" key="5">
    <source>
        <dbReference type="ARBA" id="ARBA00022801"/>
    </source>
</evidence>
<evidence type="ECO:0000256" key="8">
    <source>
        <dbReference type="SAM" id="MobiDB-lite"/>
    </source>
</evidence>
<evidence type="ECO:0000256" key="2">
    <source>
        <dbReference type="ARBA" id="ARBA00012247"/>
    </source>
</evidence>
<feature type="domain" description="GP-PDE" evidence="9">
    <location>
        <begin position="451"/>
        <end position="754"/>
    </location>
</feature>
<dbReference type="InterPro" id="IPR017946">
    <property type="entry name" value="PLC-like_Pdiesterase_TIM-brl"/>
</dbReference>
<dbReference type="PANTHER" id="PTHR43620:SF7">
    <property type="entry name" value="GLYCEROPHOSPHODIESTER PHOSPHODIESTERASE GDPD5-RELATED"/>
    <property type="match status" value="1"/>
</dbReference>
<name>A0AAD8LIP4_TARER</name>
<reference evidence="10" key="1">
    <citation type="journal article" date="2023" name="bioRxiv">
        <title>Improved chromosome-level genome assembly for marigold (Tagetes erecta).</title>
        <authorList>
            <person name="Jiang F."/>
            <person name="Yuan L."/>
            <person name="Wang S."/>
            <person name="Wang H."/>
            <person name="Xu D."/>
            <person name="Wang A."/>
            <person name="Fan W."/>
        </authorList>
    </citation>
    <scope>NUCLEOTIDE SEQUENCE</scope>
    <source>
        <strain evidence="10">WSJ</strain>
        <tissue evidence="10">Leaf</tissue>
    </source>
</reference>
<dbReference type="Pfam" id="PF03009">
    <property type="entry name" value="GDPD"/>
    <property type="match status" value="1"/>
</dbReference>
<dbReference type="GO" id="GO:0006071">
    <property type="term" value="P:glycerol metabolic process"/>
    <property type="evidence" value="ECO:0007669"/>
    <property type="project" value="UniProtKB-KW"/>
</dbReference>
<keyword evidence="5" id="KW-0378">Hydrolase</keyword>
<dbReference type="EMBL" id="JAUHHV010000001">
    <property type="protein sequence ID" value="KAK1440228.1"/>
    <property type="molecule type" value="Genomic_DNA"/>
</dbReference>
<evidence type="ECO:0000256" key="1">
    <source>
        <dbReference type="ARBA" id="ARBA00007277"/>
    </source>
</evidence>
<protein>
    <recommendedName>
        <fullName evidence="2">glycerophosphodiester phosphodiesterase</fullName>
        <ecNumber evidence="2">3.1.4.46</ecNumber>
    </recommendedName>
</protein>
<dbReference type="FunFam" id="3.20.20.190:FF:000013">
    <property type="entry name" value="Glycerophosphodiester phosphodiesterase GDPDL3"/>
    <property type="match status" value="1"/>
</dbReference>
<dbReference type="EC" id="3.1.4.46" evidence="2"/>
<evidence type="ECO:0000256" key="4">
    <source>
        <dbReference type="ARBA" id="ARBA00022798"/>
    </source>
</evidence>
<dbReference type="CDD" id="cd08604">
    <property type="entry name" value="GDPD_SHV3_repeat_2"/>
    <property type="match status" value="1"/>
</dbReference>
<keyword evidence="4" id="KW-0319">Glycerol metabolism</keyword>
<comment type="catalytic activity">
    <reaction evidence="7">
        <text>a sn-glycero-3-phosphodiester + H2O = an alcohol + sn-glycerol 3-phosphate + H(+)</text>
        <dbReference type="Rhea" id="RHEA:12969"/>
        <dbReference type="ChEBI" id="CHEBI:15377"/>
        <dbReference type="ChEBI" id="CHEBI:15378"/>
        <dbReference type="ChEBI" id="CHEBI:30879"/>
        <dbReference type="ChEBI" id="CHEBI:57597"/>
        <dbReference type="ChEBI" id="CHEBI:83408"/>
        <dbReference type="EC" id="3.1.4.46"/>
    </reaction>
</comment>
<evidence type="ECO:0000256" key="7">
    <source>
        <dbReference type="ARBA" id="ARBA00047512"/>
    </source>
</evidence>